<organism evidence="1 2">
    <name type="scientific">Segatella copri</name>
    <dbReference type="NCBI Taxonomy" id="165179"/>
    <lineage>
        <taxon>Bacteria</taxon>
        <taxon>Pseudomonadati</taxon>
        <taxon>Bacteroidota</taxon>
        <taxon>Bacteroidia</taxon>
        <taxon>Bacteroidales</taxon>
        <taxon>Prevotellaceae</taxon>
        <taxon>Segatella</taxon>
    </lineage>
</organism>
<sequence>MEELFRYYLRNIIILRIGTGLRYLWLRFVRHLKISYRTLYEGSKSKKTSELSNFENEMSNIVKMMSVDERKIPIKMP</sequence>
<comment type="caution">
    <text evidence="1">The sequence shown here is derived from an EMBL/GenBank/DDBJ whole genome shotgun (WGS) entry which is preliminary data.</text>
</comment>
<evidence type="ECO:0000313" key="2">
    <source>
        <dbReference type="Proteomes" id="UP000261245"/>
    </source>
</evidence>
<name>A0AA92T138_9BACT</name>
<dbReference type="Proteomes" id="UP000261245">
    <property type="component" value="Unassembled WGS sequence"/>
</dbReference>
<dbReference type="EMBL" id="QSUC01000050">
    <property type="protein sequence ID" value="RGN04644.1"/>
    <property type="molecule type" value="Genomic_DNA"/>
</dbReference>
<reference evidence="1 2" key="1">
    <citation type="submission" date="2018-08" db="EMBL/GenBank/DDBJ databases">
        <title>A genome reference for cultivated species of the human gut microbiota.</title>
        <authorList>
            <person name="Zou Y."/>
            <person name="Xue W."/>
            <person name="Luo G."/>
        </authorList>
    </citation>
    <scope>NUCLEOTIDE SEQUENCE [LARGE SCALE GENOMIC DNA]</scope>
    <source>
        <strain evidence="1 2">OM06-11</strain>
    </source>
</reference>
<proteinExistence type="predicted"/>
<gene>
    <name evidence="1" type="ORF">DXB80_13125</name>
</gene>
<dbReference type="RefSeq" id="WP_117729321.1">
    <property type="nucleotide sequence ID" value="NZ_QRSU01000051.1"/>
</dbReference>
<protein>
    <submittedName>
        <fullName evidence="1">Uncharacterized protein</fullName>
    </submittedName>
</protein>
<accession>A0AA92T138</accession>
<evidence type="ECO:0000313" key="1">
    <source>
        <dbReference type="EMBL" id="RGN04644.1"/>
    </source>
</evidence>
<dbReference type="AlphaFoldDB" id="A0AA92T138"/>